<evidence type="ECO:0000256" key="3">
    <source>
        <dbReference type="ARBA" id="ARBA00023004"/>
    </source>
</evidence>
<keyword evidence="4" id="KW-0411">Iron-sulfur</keyword>
<evidence type="ECO:0000259" key="5">
    <source>
        <dbReference type="PROSITE" id="PS51296"/>
    </source>
</evidence>
<reference evidence="6" key="2">
    <citation type="journal article" date="2021" name="PeerJ">
        <title>Extensive microbial diversity within the chicken gut microbiome revealed by metagenomics and culture.</title>
        <authorList>
            <person name="Gilroy R."/>
            <person name="Ravi A."/>
            <person name="Getino M."/>
            <person name="Pursley I."/>
            <person name="Horton D.L."/>
            <person name="Alikhan N.F."/>
            <person name="Baker D."/>
            <person name="Gharbi K."/>
            <person name="Hall N."/>
            <person name="Watson M."/>
            <person name="Adriaenssens E.M."/>
            <person name="Foster-Nyarko E."/>
            <person name="Jarju S."/>
            <person name="Secka A."/>
            <person name="Antonio M."/>
            <person name="Oren A."/>
            <person name="Chaudhuri R.R."/>
            <person name="La Ragione R."/>
            <person name="Hildebrand F."/>
            <person name="Pallen M.J."/>
        </authorList>
    </citation>
    <scope>NUCLEOTIDE SEQUENCE</scope>
    <source>
        <strain evidence="6">D3-1215</strain>
    </source>
</reference>
<dbReference type="GO" id="GO:0046872">
    <property type="term" value="F:metal ion binding"/>
    <property type="evidence" value="ECO:0007669"/>
    <property type="project" value="UniProtKB-KW"/>
</dbReference>
<dbReference type="AlphaFoldDB" id="A0A9D9EI88"/>
<dbReference type="Gene3D" id="2.102.10.10">
    <property type="entry name" value="Rieske [2Fe-2S] iron-sulphur domain"/>
    <property type="match status" value="1"/>
</dbReference>
<sequence>MKTIAGILGALSVALLLCGCNHVVENTNIPDWRVAFIIDVSISGTDNDLAEGLVANARIYDEEHPAIQSYGVGAYGYSGVVVTRGIDDMLYAFDTCCPHEAKRGISLEIEGYYMTCPECGSSFQVFDGSGYPVEGQSLTTMPMKRYVVRMLGTDRYLVQNDY</sequence>
<comment type="caution">
    <text evidence="6">The sequence shown here is derived from an EMBL/GenBank/DDBJ whole genome shotgun (WGS) entry which is preliminary data.</text>
</comment>
<name>A0A9D9EI88_9BACT</name>
<evidence type="ECO:0000256" key="1">
    <source>
        <dbReference type="ARBA" id="ARBA00022714"/>
    </source>
</evidence>
<dbReference type="EMBL" id="JADIMR010000101">
    <property type="protein sequence ID" value="MBO8447443.1"/>
    <property type="molecule type" value="Genomic_DNA"/>
</dbReference>
<reference evidence="6" key="1">
    <citation type="submission" date="2020-10" db="EMBL/GenBank/DDBJ databases">
        <authorList>
            <person name="Gilroy R."/>
        </authorList>
    </citation>
    <scope>NUCLEOTIDE SEQUENCE</scope>
    <source>
        <strain evidence="6">D3-1215</strain>
    </source>
</reference>
<organism evidence="6 7">
    <name type="scientific">Candidatus Enterocola intestinipullorum</name>
    <dbReference type="NCBI Taxonomy" id="2840783"/>
    <lineage>
        <taxon>Bacteria</taxon>
        <taxon>Pseudomonadati</taxon>
        <taxon>Bacteroidota</taxon>
        <taxon>Bacteroidia</taxon>
        <taxon>Bacteroidales</taxon>
        <taxon>Candidatus Enterocola</taxon>
    </lineage>
</organism>
<evidence type="ECO:0000313" key="6">
    <source>
        <dbReference type="EMBL" id="MBO8447443.1"/>
    </source>
</evidence>
<dbReference type="Proteomes" id="UP000823637">
    <property type="component" value="Unassembled WGS sequence"/>
</dbReference>
<keyword evidence="1" id="KW-0001">2Fe-2S</keyword>
<dbReference type="InterPro" id="IPR036922">
    <property type="entry name" value="Rieske_2Fe-2S_sf"/>
</dbReference>
<keyword evidence="3" id="KW-0408">Iron</keyword>
<dbReference type="PROSITE" id="PS51257">
    <property type="entry name" value="PROKAR_LIPOPROTEIN"/>
    <property type="match status" value="1"/>
</dbReference>
<keyword evidence="2" id="KW-0479">Metal-binding</keyword>
<evidence type="ECO:0000256" key="4">
    <source>
        <dbReference type="ARBA" id="ARBA00023014"/>
    </source>
</evidence>
<dbReference type="InterPro" id="IPR017941">
    <property type="entry name" value="Rieske_2Fe-2S"/>
</dbReference>
<evidence type="ECO:0000313" key="7">
    <source>
        <dbReference type="Proteomes" id="UP000823637"/>
    </source>
</evidence>
<dbReference type="GO" id="GO:0051537">
    <property type="term" value="F:2 iron, 2 sulfur cluster binding"/>
    <property type="evidence" value="ECO:0007669"/>
    <property type="project" value="UniProtKB-KW"/>
</dbReference>
<dbReference type="SUPFAM" id="SSF50022">
    <property type="entry name" value="ISP domain"/>
    <property type="match status" value="1"/>
</dbReference>
<protein>
    <recommendedName>
        <fullName evidence="5">Rieske domain-containing protein</fullName>
    </recommendedName>
</protein>
<feature type="domain" description="Rieske" evidence="5">
    <location>
        <begin position="59"/>
        <end position="157"/>
    </location>
</feature>
<evidence type="ECO:0000256" key="2">
    <source>
        <dbReference type="ARBA" id="ARBA00022723"/>
    </source>
</evidence>
<accession>A0A9D9EI88</accession>
<proteinExistence type="predicted"/>
<gene>
    <name evidence="6" type="ORF">IAC32_06845</name>
</gene>
<dbReference type="PROSITE" id="PS51296">
    <property type="entry name" value="RIESKE"/>
    <property type="match status" value="1"/>
</dbReference>